<protein>
    <submittedName>
        <fullName evidence="2">Atypical PilZ domain-containing protein, cyclic di-GMP receptor</fullName>
    </submittedName>
</protein>
<sequence>MNPARSECLSYEDRLPVALRPAATNGIPGGWQEQNLRVLAAIATLDERPRLDPDSGTGAEFERLHRKFDVMIELLGALLRTQSSLPQPQMVRLSSEGLSLPLSEAAPSPGSLQEVELHLHACAPSPWRWLAEVSSHEAGELQLRFLPMSMALATALERHVFTRHRRSVADARSPARLALAGRTS</sequence>
<evidence type="ECO:0000259" key="1">
    <source>
        <dbReference type="Pfam" id="PF16823"/>
    </source>
</evidence>
<keyword evidence="3" id="KW-1185">Reference proteome</keyword>
<proteinExistence type="predicted"/>
<dbReference type="RefSeq" id="WP_093286168.1">
    <property type="nucleotide sequence ID" value="NZ_FOFS01000008.1"/>
</dbReference>
<dbReference type="STRING" id="489703.SAMN04488038_108196"/>
<evidence type="ECO:0000313" key="3">
    <source>
        <dbReference type="Proteomes" id="UP000199233"/>
    </source>
</evidence>
<dbReference type="OrthoDB" id="9151696at2"/>
<dbReference type="EMBL" id="FOFS01000008">
    <property type="protein sequence ID" value="SEQ62310.1"/>
    <property type="molecule type" value="Genomic_DNA"/>
</dbReference>
<organism evidence="2 3">
    <name type="scientific">Solimonas aquatica</name>
    <dbReference type="NCBI Taxonomy" id="489703"/>
    <lineage>
        <taxon>Bacteria</taxon>
        <taxon>Pseudomonadati</taxon>
        <taxon>Pseudomonadota</taxon>
        <taxon>Gammaproteobacteria</taxon>
        <taxon>Nevskiales</taxon>
        <taxon>Nevskiaceae</taxon>
        <taxon>Solimonas</taxon>
    </lineage>
</organism>
<dbReference type="AlphaFoldDB" id="A0A1H9HIZ0"/>
<name>A0A1H9HIZ0_9GAMM</name>
<keyword evidence="2" id="KW-0675">Receptor</keyword>
<evidence type="ECO:0000313" key="2">
    <source>
        <dbReference type="EMBL" id="SEQ62310.1"/>
    </source>
</evidence>
<feature type="domain" description="Cyclic di-GMP receptor atypical PilZ" evidence="1">
    <location>
        <begin position="37"/>
        <end position="172"/>
    </location>
</feature>
<dbReference type="Proteomes" id="UP000199233">
    <property type="component" value="Unassembled WGS sequence"/>
</dbReference>
<reference evidence="2 3" key="1">
    <citation type="submission" date="2016-10" db="EMBL/GenBank/DDBJ databases">
        <authorList>
            <person name="de Groot N.N."/>
        </authorList>
    </citation>
    <scope>NUCLEOTIDE SEQUENCE [LARGE SCALE GENOMIC DNA]</scope>
    <source>
        <strain evidence="2 3">DSM 25927</strain>
    </source>
</reference>
<gene>
    <name evidence="2" type="ORF">SAMN04488038_108196</name>
</gene>
<dbReference type="InterPro" id="IPR031800">
    <property type="entry name" value="PilZ_atypical"/>
</dbReference>
<dbReference type="Pfam" id="PF16823">
    <property type="entry name" value="tPilZ"/>
    <property type="match status" value="1"/>
</dbReference>
<accession>A0A1H9HIZ0</accession>